<sequence>MATPVPGFDDALSALLDREAARVGESTDAFVSRAVAARLRYHLAEIGDPAANGELLATLADSPPPAVQQSLASPILDPARLADLAATGLLDAPRDASYDRIVRLAAESLTAPTAAISLVDTDRQFLFSTFGVTGELEQTRETPMDRSVCQYVVASGEPLIVDDARLHPVLKDHPVVQERALLSYLGIPLKSADGNSIGTLCVWDAAPRQWTTGHVQVLRDLAALVRERIFNIVAD</sequence>
<dbReference type="SUPFAM" id="SSF55781">
    <property type="entry name" value="GAF domain-like"/>
    <property type="match status" value="1"/>
</dbReference>
<keyword evidence="3" id="KW-1185">Reference proteome</keyword>
<dbReference type="InterPro" id="IPR003018">
    <property type="entry name" value="GAF"/>
</dbReference>
<dbReference type="InterPro" id="IPR029016">
    <property type="entry name" value="GAF-like_dom_sf"/>
</dbReference>
<protein>
    <recommendedName>
        <fullName evidence="1">GAF domain-containing protein</fullName>
    </recommendedName>
</protein>
<dbReference type="STRING" id="564198.BST17_07945"/>
<dbReference type="RefSeq" id="WP_083056868.1">
    <property type="nucleotide sequence ID" value="NZ_JACKVM010000014.1"/>
</dbReference>
<dbReference type="OrthoDB" id="9151676at2"/>
<reference evidence="2 3" key="1">
    <citation type="submission" date="2017-02" db="EMBL/GenBank/DDBJ databases">
        <title>The new phylogeny of genus Mycobacterium.</title>
        <authorList>
            <person name="Tortoli E."/>
            <person name="Trovato A."/>
            <person name="Cirillo D.M."/>
        </authorList>
    </citation>
    <scope>NUCLEOTIDE SEQUENCE [LARGE SCALE GENOMIC DNA]</scope>
    <source>
        <strain evidence="2 3">DSM 45578</strain>
    </source>
</reference>
<evidence type="ECO:0000259" key="1">
    <source>
        <dbReference type="SMART" id="SM00065"/>
    </source>
</evidence>
<evidence type="ECO:0000313" key="3">
    <source>
        <dbReference type="Proteomes" id="UP000192366"/>
    </source>
</evidence>
<evidence type="ECO:0000313" key="2">
    <source>
        <dbReference type="EMBL" id="ORA05698.1"/>
    </source>
</evidence>
<dbReference type="PANTHER" id="PTHR43102:SF2">
    <property type="entry name" value="GAF DOMAIN-CONTAINING PROTEIN"/>
    <property type="match status" value="1"/>
</dbReference>
<feature type="domain" description="GAF" evidence="1">
    <location>
        <begin position="93"/>
        <end position="234"/>
    </location>
</feature>
<gene>
    <name evidence="2" type="ORF">BST17_07945</name>
</gene>
<dbReference type="AlphaFoldDB" id="A0A1W9Z050"/>
<comment type="caution">
    <text evidence="2">The sequence shown here is derived from an EMBL/GenBank/DDBJ whole genome shotgun (WGS) entry which is preliminary data.</text>
</comment>
<organism evidence="2 3">
    <name type="scientific">Mycolicibacterium bacteremicum</name>
    <name type="common">Mycobacterium bacteremicum</name>
    <dbReference type="NCBI Taxonomy" id="564198"/>
    <lineage>
        <taxon>Bacteria</taxon>
        <taxon>Bacillati</taxon>
        <taxon>Actinomycetota</taxon>
        <taxon>Actinomycetes</taxon>
        <taxon>Mycobacteriales</taxon>
        <taxon>Mycobacteriaceae</taxon>
        <taxon>Mycolicibacterium</taxon>
    </lineage>
</organism>
<accession>A0A1W9Z050</accession>
<dbReference type="Proteomes" id="UP000192366">
    <property type="component" value="Unassembled WGS sequence"/>
</dbReference>
<dbReference type="Pfam" id="PF13185">
    <property type="entry name" value="GAF_2"/>
    <property type="match status" value="1"/>
</dbReference>
<dbReference type="Gene3D" id="3.30.450.40">
    <property type="match status" value="1"/>
</dbReference>
<proteinExistence type="predicted"/>
<dbReference type="PANTHER" id="PTHR43102">
    <property type="entry name" value="SLR1143 PROTEIN"/>
    <property type="match status" value="1"/>
</dbReference>
<dbReference type="SMART" id="SM00065">
    <property type="entry name" value="GAF"/>
    <property type="match status" value="1"/>
</dbReference>
<name>A0A1W9Z050_MYCBA</name>
<dbReference type="EMBL" id="MVHJ01000005">
    <property type="protein sequence ID" value="ORA05698.1"/>
    <property type="molecule type" value="Genomic_DNA"/>
</dbReference>